<sequence>MFERFTKPARDAVTAAQTYAAELGHERIGDDHLLLAIGSGTESSAARALSEAGVDATALKAEVERAHGRLGDEDADALSTLGIDLDAVRSKVEEVFGTGALDSGKPRRRLGGHIPFTKEAKKVLELSLREAIRLEDRSIGTEHILLGILRAEGEGHAALRALGVDVAALRDALEHGEAA</sequence>
<keyword evidence="1" id="KW-0677">Repeat</keyword>
<name>A0A6M1R5V2_9ACTN</name>
<keyword evidence="4" id="KW-1185">Reference proteome</keyword>
<dbReference type="SUPFAM" id="SSF81923">
    <property type="entry name" value="Double Clp-N motif"/>
    <property type="match status" value="2"/>
</dbReference>
<organism evidence="3 4">
    <name type="scientific">Nocardioides turkmenicus</name>
    <dbReference type="NCBI Taxonomy" id="2711220"/>
    <lineage>
        <taxon>Bacteria</taxon>
        <taxon>Bacillati</taxon>
        <taxon>Actinomycetota</taxon>
        <taxon>Actinomycetes</taxon>
        <taxon>Propionibacteriales</taxon>
        <taxon>Nocardioidaceae</taxon>
        <taxon>Nocardioides</taxon>
    </lineage>
</organism>
<proteinExistence type="predicted"/>
<dbReference type="InterPro" id="IPR004176">
    <property type="entry name" value="Clp_R_N"/>
</dbReference>
<comment type="caution">
    <text evidence="3">The sequence shown here is derived from an EMBL/GenBank/DDBJ whole genome shotgun (WGS) entry which is preliminary data.</text>
</comment>
<dbReference type="Proteomes" id="UP000483261">
    <property type="component" value="Unassembled WGS sequence"/>
</dbReference>
<dbReference type="PANTHER" id="PTHR47016">
    <property type="entry name" value="ATP-DEPENDENT CLP PROTEASE ATP-BINDING SUBUNIT CLPT1, CHLOROPLASTIC"/>
    <property type="match status" value="1"/>
</dbReference>
<evidence type="ECO:0000259" key="2">
    <source>
        <dbReference type="PROSITE" id="PS51903"/>
    </source>
</evidence>
<dbReference type="Gene3D" id="1.10.1780.10">
    <property type="entry name" value="Clp, N-terminal domain"/>
    <property type="match status" value="2"/>
</dbReference>
<evidence type="ECO:0000313" key="3">
    <source>
        <dbReference type="EMBL" id="NGN94071.1"/>
    </source>
</evidence>
<reference evidence="3 4" key="1">
    <citation type="submission" date="2020-02" db="EMBL/GenBank/DDBJ databases">
        <title>Whole-genome analyses of novel actinobacteria.</title>
        <authorList>
            <person name="Sahin N."/>
        </authorList>
    </citation>
    <scope>NUCLEOTIDE SEQUENCE [LARGE SCALE GENOMIC DNA]</scope>
    <source>
        <strain evidence="3 4">KC13</strain>
    </source>
</reference>
<accession>A0A6M1R5V2</accession>
<dbReference type="InterPro" id="IPR044217">
    <property type="entry name" value="CLPT1/2"/>
</dbReference>
<dbReference type="PANTHER" id="PTHR47016:SF5">
    <property type="entry name" value="CLP DOMAIN SUPERFAMILY PROTEIN"/>
    <property type="match status" value="1"/>
</dbReference>
<protein>
    <recommendedName>
        <fullName evidence="2">Clp R domain-containing protein</fullName>
    </recommendedName>
</protein>
<dbReference type="RefSeq" id="WP_165111799.1">
    <property type="nucleotide sequence ID" value="NZ_JAALAA010000012.1"/>
</dbReference>
<evidence type="ECO:0000256" key="1">
    <source>
        <dbReference type="PROSITE-ProRule" id="PRU01251"/>
    </source>
</evidence>
<evidence type="ECO:0000313" key="4">
    <source>
        <dbReference type="Proteomes" id="UP000483261"/>
    </source>
</evidence>
<dbReference type="InterPro" id="IPR036628">
    <property type="entry name" value="Clp_N_dom_sf"/>
</dbReference>
<dbReference type="EMBL" id="JAALAA010000012">
    <property type="protein sequence ID" value="NGN94071.1"/>
    <property type="molecule type" value="Genomic_DNA"/>
</dbReference>
<feature type="domain" description="Clp R" evidence="2">
    <location>
        <begin position="2"/>
        <end position="179"/>
    </location>
</feature>
<dbReference type="Pfam" id="PF02861">
    <property type="entry name" value="Clp_N"/>
    <property type="match status" value="2"/>
</dbReference>
<dbReference type="PROSITE" id="PS51903">
    <property type="entry name" value="CLP_R"/>
    <property type="match status" value="1"/>
</dbReference>
<dbReference type="AlphaFoldDB" id="A0A6M1R5V2"/>
<gene>
    <name evidence="3" type="ORF">G5C66_15140</name>
</gene>